<accession>A0A0M3HN88</accession>
<dbReference type="WBParaSite" id="ALUE_0000311301-mRNA-1">
    <property type="protein sequence ID" value="ALUE_0000311301-mRNA-1"/>
    <property type="gene ID" value="ALUE_0000311301"/>
</dbReference>
<dbReference type="Proteomes" id="UP000036681">
    <property type="component" value="Unplaced"/>
</dbReference>
<sequence length="115" mass="12936">MFVCSSAPHTESKRLGPVLDAAGWLLALLRLAHRLNNGGSAPRRTLNRLACHPSVTIHPPPPLSDTRRFFTVIQLRSLRTRPARIRFWDGERYIVASGFMFTEKHLCGASQKLSM</sequence>
<proteinExistence type="predicted"/>
<evidence type="ECO:0000313" key="1">
    <source>
        <dbReference type="Proteomes" id="UP000036681"/>
    </source>
</evidence>
<dbReference type="AlphaFoldDB" id="A0A0M3HN88"/>
<name>A0A0M3HN88_ASCLU</name>
<organism evidence="1 2">
    <name type="scientific">Ascaris lumbricoides</name>
    <name type="common">Giant roundworm</name>
    <dbReference type="NCBI Taxonomy" id="6252"/>
    <lineage>
        <taxon>Eukaryota</taxon>
        <taxon>Metazoa</taxon>
        <taxon>Ecdysozoa</taxon>
        <taxon>Nematoda</taxon>
        <taxon>Chromadorea</taxon>
        <taxon>Rhabditida</taxon>
        <taxon>Spirurina</taxon>
        <taxon>Ascaridomorpha</taxon>
        <taxon>Ascaridoidea</taxon>
        <taxon>Ascarididae</taxon>
        <taxon>Ascaris</taxon>
    </lineage>
</organism>
<protein>
    <submittedName>
        <fullName evidence="2">Secreted protein</fullName>
    </submittedName>
</protein>
<evidence type="ECO:0000313" key="2">
    <source>
        <dbReference type="WBParaSite" id="ALUE_0000311301-mRNA-1"/>
    </source>
</evidence>
<keyword evidence="1" id="KW-1185">Reference proteome</keyword>
<reference evidence="2" key="1">
    <citation type="submission" date="2017-02" db="UniProtKB">
        <authorList>
            <consortium name="WormBaseParasite"/>
        </authorList>
    </citation>
    <scope>IDENTIFICATION</scope>
</reference>